<protein>
    <submittedName>
        <fullName evidence="1">Uncharacterized protein</fullName>
    </submittedName>
</protein>
<evidence type="ECO:0000313" key="1">
    <source>
        <dbReference type="EMBL" id="KPY92061.1"/>
    </source>
</evidence>
<organism evidence="1 2">
    <name type="scientific">Pseudomonas tremae</name>
    <dbReference type="NCBI Taxonomy" id="200454"/>
    <lineage>
        <taxon>Bacteria</taxon>
        <taxon>Pseudomonadati</taxon>
        <taxon>Pseudomonadota</taxon>
        <taxon>Gammaproteobacteria</taxon>
        <taxon>Pseudomonadales</taxon>
        <taxon>Pseudomonadaceae</taxon>
        <taxon>Pseudomonas</taxon>
    </lineage>
</organism>
<dbReference type="Proteomes" id="UP000050523">
    <property type="component" value="Unassembled WGS sequence"/>
</dbReference>
<dbReference type="AlphaFoldDB" id="A0AA40TSL5"/>
<dbReference type="EMBL" id="LJRO01000458">
    <property type="protein sequence ID" value="KPY92061.1"/>
    <property type="molecule type" value="Genomic_DNA"/>
</dbReference>
<accession>A0AA40TSL5</accession>
<proteinExistence type="predicted"/>
<sequence>MHSTDQQERQVTMTKKNWMVTTPGYKPFPMILLECALDHTGALAFARSIWPRCTVE</sequence>
<name>A0AA40TSL5_9PSED</name>
<evidence type="ECO:0000313" key="2">
    <source>
        <dbReference type="Proteomes" id="UP000050523"/>
    </source>
</evidence>
<reference evidence="1 2" key="1">
    <citation type="submission" date="2015-09" db="EMBL/GenBank/DDBJ databases">
        <title>Genome announcement of multiple Pseudomonas syringae strains.</title>
        <authorList>
            <person name="Thakur S."/>
            <person name="Wang P.W."/>
            <person name="Gong Y."/>
            <person name="Weir B.S."/>
            <person name="Guttman D.S."/>
        </authorList>
    </citation>
    <scope>NUCLEOTIDE SEQUENCE [LARGE SCALE GENOMIC DNA]</scope>
    <source>
        <strain evidence="1 2">ICMP9151</strain>
    </source>
</reference>
<gene>
    <name evidence="1" type="ORF">ALO43_100574</name>
</gene>
<comment type="caution">
    <text evidence="1">The sequence shown here is derived from an EMBL/GenBank/DDBJ whole genome shotgun (WGS) entry which is preliminary data.</text>
</comment>